<evidence type="ECO:0000256" key="2">
    <source>
        <dbReference type="ARBA" id="ARBA00007651"/>
    </source>
</evidence>
<keyword evidence="4 7" id="KW-0812">Transmembrane</keyword>
<keyword evidence="6 7" id="KW-0472">Membrane</keyword>
<keyword evidence="5 7" id="KW-1133">Transmembrane helix</keyword>
<evidence type="ECO:0000259" key="8">
    <source>
        <dbReference type="Pfam" id="PF04535"/>
    </source>
</evidence>
<comment type="similarity">
    <text evidence="2 7">Belongs to the Casparian strip membrane proteins (CASP) family.</text>
</comment>
<organism evidence="9 10">
    <name type="scientific">Canavalia gladiata</name>
    <name type="common">Sword bean</name>
    <name type="synonym">Dolichos gladiatus</name>
    <dbReference type="NCBI Taxonomy" id="3824"/>
    <lineage>
        <taxon>Eukaryota</taxon>
        <taxon>Viridiplantae</taxon>
        <taxon>Streptophyta</taxon>
        <taxon>Embryophyta</taxon>
        <taxon>Tracheophyta</taxon>
        <taxon>Spermatophyta</taxon>
        <taxon>Magnoliopsida</taxon>
        <taxon>eudicotyledons</taxon>
        <taxon>Gunneridae</taxon>
        <taxon>Pentapetalae</taxon>
        <taxon>rosids</taxon>
        <taxon>fabids</taxon>
        <taxon>Fabales</taxon>
        <taxon>Fabaceae</taxon>
        <taxon>Papilionoideae</taxon>
        <taxon>50 kb inversion clade</taxon>
        <taxon>NPAAA clade</taxon>
        <taxon>indigoferoid/millettioid clade</taxon>
        <taxon>Phaseoleae</taxon>
        <taxon>Canavalia</taxon>
    </lineage>
</organism>
<feature type="transmembrane region" description="Helical" evidence="7">
    <location>
        <begin position="12"/>
        <end position="38"/>
    </location>
</feature>
<dbReference type="GO" id="GO:0005886">
    <property type="term" value="C:plasma membrane"/>
    <property type="evidence" value="ECO:0007669"/>
    <property type="project" value="UniProtKB-SubCell"/>
</dbReference>
<dbReference type="InterPro" id="IPR006702">
    <property type="entry name" value="CASP_dom"/>
</dbReference>
<dbReference type="PANTHER" id="PTHR36488">
    <property type="entry name" value="CASP-LIKE PROTEIN 1U1"/>
    <property type="match status" value="1"/>
</dbReference>
<keyword evidence="3 7" id="KW-1003">Cell membrane</keyword>
<feature type="transmembrane region" description="Helical" evidence="7">
    <location>
        <begin position="162"/>
        <end position="189"/>
    </location>
</feature>
<dbReference type="NCBIfam" id="TIGR01569">
    <property type="entry name" value="A_tha_TIGR01569"/>
    <property type="match status" value="1"/>
</dbReference>
<protein>
    <recommendedName>
        <fullName evidence="7">CASP-like protein</fullName>
    </recommendedName>
</protein>
<name>A0AAN9JX94_CANGL</name>
<evidence type="ECO:0000256" key="3">
    <source>
        <dbReference type="ARBA" id="ARBA00022475"/>
    </source>
</evidence>
<evidence type="ECO:0000256" key="4">
    <source>
        <dbReference type="ARBA" id="ARBA00022692"/>
    </source>
</evidence>
<dbReference type="Proteomes" id="UP001367508">
    <property type="component" value="Unassembled WGS sequence"/>
</dbReference>
<evidence type="ECO:0000256" key="5">
    <source>
        <dbReference type="ARBA" id="ARBA00022989"/>
    </source>
</evidence>
<reference evidence="9 10" key="1">
    <citation type="submission" date="2024-01" db="EMBL/GenBank/DDBJ databases">
        <title>The genomes of 5 underutilized Papilionoideae crops provide insights into root nodulation and disease resistanc.</title>
        <authorList>
            <person name="Jiang F."/>
        </authorList>
    </citation>
    <scope>NUCLEOTIDE SEQUENCE [LARGE SCALE GENOMIC DNA]</scope>
    <source>
        <strain evidence="9">LVBAO_FW01</strain>
        <tissue evidence="9">Leaves</tissue>
    </source>
</reference>
<keyword evidence="10" id="KW-1185">Reference proteome</keyword>
<evidence type="ECO:0000256" key="7">
    <source>
        <dbReference type="RuleBase" id="RU361233"/>
    </source>
</evidence>
<comment type="subcellular location">
    <subcellularLocation>
        <location evidence="1 7">Cell membrane</location>
        <topology evidence="1 7">Multi-pass membrane protein</topology>
    </subcellularLocation>
</comment>
<comment type="caution">
    <text evidence="9">The sequence shown here is derived from an EMBL/GenBank/DDBJ whole genome shotgun (WGS) entry which is preliminary data.</text>
</comment>
<feature type="transmembrane region" description="Helical" evidence="7">
    <location>
        <begin position="84"/>
        <end position="104"/>
    </location>
</feature>
<dbReference type="InterPro" id="IPR044173">
    <property type="entry name" value="CASPL"/>
</dbReference>
<evidence type="ECO:0000256" key="6">
    <source>
        <dbReference type="ARBA" id="ARBA00023136"/>
    </source>
</evidence>
<dbReference type="EMBL" id="JAYMYQ010000010">
    <property type="protein sequence ID" value="KAK7307095.1"/>
    <property type="molecule type" value="Genomic_DNA"/>
</dbReference>
<feature type="domain" description="Casparian strip membrane protein" evidence="8">
    <location>
        <begin position="77"/>
        <end position="223"/>
    </location>
</feature>
<gene>
    <name evidence="9" type="ORF">VNO77_39851</name>
</gene>
<dbReference type="InterPro" id="IPR006459">
    <property type="entry name" value="CASP/CASPL"/>
</dbReference>
<dbReference type="Pfam" id="PF04535">
    <property type="entry name" value="CASP_dom"/>
    <property type="match status" value="1"/>
</dbReference>
<dbReference type="PANTHER" id="PTHR36488:SF12">
    <property type="entry name" value="CASP-LIKE PROTEIN"/>
    <property type="match status" value="1"/>
</dbReference>
<evidence type="ECO:0000313" key="10">
    <source>
        <dbReference type="Proteomes" id="UP001367508"/>
    </source>
</evidence>
<dbReference type="AlphaFoldDB" id="A0AAN9JX94"/>
<accession>A0AAN9JX94</accession>
<feature type="transmembrane region" description="Helical" evidence="7">
    <location>
        <begin position="216"/>
        <end position="237"/>
    </location>
</feature>
<comment type="caution">
    <text evidence="7">Lacks conserved residue(s) required for the propagation of feature annotation.</text>
</comment>
<proteinExistence type="inferred from homology"/>
<sequence>MNGWQEKLIMIRMIMALIMMMSLHTCAIWREACVNVLCKSDSKREREKFEVGNKMKGDSIEGGEVSKGASPKKGVRRGLSIMDFILRIIGGVATLGSALAMGTTNESLPFATQFIRFRAEFDDLPTLVFFVMANSVVCGYLVLSLLLSVFHIVRSTAVKSRILLIALDTVMMGLLTGAASAAASIVYIAHYGNPNANWFSICQQYNNFCERISGSLIGSFIVVPLFIILILLSATAISRN</sequence>
<feature type="transmembrane region" description="Helical" evidence="7">
    <location>
        <begin position="124"/>
        <end position="150"/>
    </location>
</feature>
<evidence type="ECO:0000256" key="1">
    <source>
        <dbReference type="ARBA" id="ARBA00004651"/>
    </source>
</evidence>
<comment type="subunit">
    <text evidence="7">Homodimer and heterodimers.</text>
</comment>
<evidence type="ECO:0000313" key="9">
    <source>
        <dbReference type="EMBL" id="KAK7307095.1"/>
    </source>
</evidence>